<accession>A0A2N0R095</accession>
<reference evidence="2 3" key="2">
    <citation type="submission" date="2017-10" db="EMBL/GenBank/DDBJ databases">
        <title>Genome analyses suggest a sexual origin of heterokaryosis in a supposedly ancient asexual fungus.</title>
        <authorList>
            <person name="Corradi N."/>
            <person name="Sedzielewska K."/>
            <person name="Noel J."/>
            <person name="Charron P."/>
            <person name="Farinelli L."/>
            <person name="Marton T."/>
            <person name="Kruger M."/>
            <person name="Pelin A."/>
            <person name="Brachmann A."/>
            <person name="Corradi N."/>
        </authorList>
    </citation>
    <scope>NUCLEOTIDE SEQUENCE [LARGE SCALE GENOMIC DNA]</scope>
    <source>
        <strain evidence="2 3">A1</strain>
    </source>
</reference>
<organism evidence="2 3">
    <name type="scientific">Rhizophagus irregularis</name>
    <dbReference type="NCBI Taxonomy" id="588596"/>
    <lineage>
        <taxon>Eukaryota</taxon>
        <taxon>Fungi</taxon>
        <taxon>Fungi incertae sedis</taxon>
        <taxon>Mucoromycota</taxon>
        <taxon>Glomeromycotina</taxon>
        <taxon>Glomeromycetes</taxon>
        <taxon>Glomerales</taxon>
        <taxon>Glomeraceae</taxon>
        <taxon>Rhizophagus</taxon>
    </lineage>
</organism>
<comment type="caution">
    <text evidence="2">The sequence shown here is derived from an EMBL/GenBank/DDBJ whole genome shotgun (WGS) entry which is preliminary data.</text>
</comment>
<proteinExistence type="predicted"/>
<evidence type="ECO:0000313" key="3">
    <source>
        <dbReference type="Proteomes" id="UP000232688"/>
    </source>
</evidence>
<keyword evidence="1" id="KW-0812">Transmembrane</keyword>
<dbReference type="Proteomes" id="UP000232688">
    <property type="component" value="Unassembled WGS sequence"/>
</dbReference>
<name>A0A2N0R095_9GLOM</name>
<protein>
    <submittedName>
        <fullName evidence="2">Uncharacterized protein</fullName>
    </submittedName>
</protein>
<gene>
    <name evidence="2" type="ORF">RhiirA1_428965</name>
</gene>
<evidence type="ECO:0000256" key="1">
    <source>
        <dbReference type="SAM" id="Phobius"/>
    </source>
</evidence>
<dbReference type="AlphaFoldDB" id="A0A2N0R095"/>
<dbReference type="EMBL" id="LLXH01002056">
    <property type="protein sequence ID" value="PKC56711.1"/>
    <property type="molecule type" value="Genomic_DNA"/>
</dbReference>
<evidence type="ECO:0000313" key="2">
    <source>
        <dbReference type="EMBL" id="PKC56711.1"/>
    </source>
</evidence>
<dbReference type="VEuPathDB" id="FungiDB:RhiirA1_428965"/>
<keyword evidence="1" id="KW-1133">Transmembrane helix</keyword>
<sequence length="55" mass="6262">MRYCDTNGYEWMGNIYFDVVVVTFDVVSVILTLVLSIFDVVTDYSANKMVTMLGI</sequence>
<feature type="transmembrane region" description="Helical" evidence="1">
    <location>
        <begin position="15"/>
        <end position="38"/>
    </location>
</feature>
<keyword evidence="1" id="KW-0472">Membrane</keyword>
<reference evidence="2 3" key="1">
    <citation type="submission" date="2017-10" db="EMBL/GenBank/DDBJ databases">
        <title>Extensive intraspecific genome diversity in a model arbuscular mycorrhizal fungus.</title>
        <authorList>
            <person name="Chen E.C.H."/>
            <person name="Morin E."/>
            <person name="Baudet D."/>
            <person name="Noel J."/>
            <person name="Ndikumana S."/>
            <person name="Charron P."/>
            <person name="St-Onge C."/>
            <person name="Giorgi J."/>
            <person name="Grigoriev I.V."/>
            <person name="Roux C."/>
            <person name="Martin F.M."/>
            <person name="Corradi N."/>
        </authorList>
    </citation>
    <scope>NUCLEOTIDE SEQUENCE [LARGE SCALE GENOMIC DNA]</scope>
    <source>
        <strain evidence="2 3">A1</strain>
    </source>
</reference>